<proteinExistence type="predicted"/>
<protein>
    <submittedName>
        <fullName evidence="1">Uncharacterized protein</fullName>
    </submittedName>
</protein>
<reference evidence="2" key="1">
    <citation type="journal article" date="2012" name="Nat. Genet.">
        <title>Lifestyle transitions in plant pathogenic Colletotrichum fungi deciphered by genome and transcriptome analyses.</title>
        <authorList>
            <person name="O'Connell R.J."/>
            <person name="Thon M.R."/>
            <person name="Hacquard S."/>
            <person name="Amyotte S.G."/>
            <person name="Kleemann J."/>
            <person name="Torres M.F."/>
            <person name="Damm U."/>
            <person name="Buiate E.A."/>
            <person name="Epstein L."/>
            <person name="Alkan N."/>
            <person name="Altmueller J."/>
            <person name="Alvarado-Balderrama L."/>
            <person name="Bauser C.A."/>
            <person name="Becker C."/>
            <person name="Birren B.W."/>
            <person name="Chen Z."/>
            <person name="Choi J."/>
            <person name="Crouch J.A."/>
            <person name="Duvick J.P."/>
            <person name="Farman M.A."/>
            <person name="Gan P."/>
            <person name="Heiman D."/>
            <person name="Henrissat B."/>
            <person name="Howard R.J."/>
            <person name="Kabbage M."/>
            <person name="Koch C."/>
            <person name="Kracher B."/>
            <person name="Kubo Y."/>
            <person name="Law A.D."/>
            <person name="Lebrun M.-H."/>
            <person name="Lee Y.-H."/>
            <person name="Miyara I."/>
            <person name="Moore N."/>
            <person name="Neumann U."/>
            <person name="Nordstroem K."/>
            <person name="Panaccione D.G."/>
            <person name="Panstruga R."/>
            <person name="Place M."/>
            <person name="Proctor R.H."/>
            <person name="Prusky D."/>
            <person name="Rech G."/>
            <person name="Reinhardt R."/>
            <person name="Rollins J.A."/>
            <person name="Rounsley S."/>
            <person name="Schardl C.L."/>
            <person name="Schwartz D.C."/>
            <person name="Shenoy N."/>
            <person name="Shirasu K."/>
            <person name="Sikhakolli U.R."/>
            <person name="Stueber K."/>
            <person name="Sukno S.A."/>
            <person name="Sweigard J.A."/>
            <person name="Takano Y."/>
            <person name="Takahara H."/>
            <person name="Trail F."/>
            <person name="van der Does H.C."/>
            <person name="Voll L.M."/>
            <person name="Will I."/>
            <person name="Young S."/>
            <person name="Zeng Q."/>
            <person name="Zhang J."/>
            <person name="Zhou S."/>
            <person name="Dickman M.B."/>
            <person name="Schulze-Lefert P."/>
            <person name="Ver Loren van Themaat E."/>
            <person name="Ma L.-J."/>
            <person name="Vaillancourt L.J."/>
        </authorList>
    </citation>
    <scope>NUCLEOTIDE SEQUENCE [LARGE SCALE GENOMIC DNA]</scope>
    <source>
        <strain evidence="2">IMI 349063</strain>
    </source>
</reference>
<dbReference type="VEuPathDB" id="FungiDB:CH63R_12956"/>
<accession>H1W3N9</accession>
<organism evidence="1 2">
    <name type="scientific">Colletotrichum higginsianum (strain IMI 349063)</name>
    <name type="common">Crucifer anthracnose fungus</name>
    <dbReference type="NCBI Taxonomy" id="759273"/>
    <lineage>
        <taxon>Eukaryota</taxon>
        <taxon>Fungi</taxon>
        <taxon>Dikarya</taxon>
        <taxon>Ascomycota</taxon>
        <taxon>Pezizomycotina</taxon>
        <taxon>Sordariomycetes</taxon>
        <taxon>Hypocreomycetidae</taxon>
        <taxon>Glomerellales</taxon>
        <taxon>Glomerellaceae</taxon>
        <taxon>Colletotrichum</taxon>
        <taxon>Colletotrichum destructivum species complex</taxon>
    </lineage>
</organism>
<evidence type="ECO:0000313" key="2">
    <source>
        <dbReference type="Proteomes" id="UP000007174"/>
    </source>
</evidence>
<evidence type="ECO:0000313" key="1">
    <source>
        <dbReference type="EMBL" id="CCF47102.1"/>
    </source>
</evidence>
<feature type="non-terminal residue" evidence="1">
    <location>
        <position position="1"/>
    </location>
</feature>
<dbReference type="AlphaFoldDB" id="H1W3N9"/>
<sequence length="146" mass="16015">NLIAPSPSSLRHLLRFAGVGGQGEPNRGTAPGRIRHSYIHSIPEAQKSAVQPSCRRKASSGLWSNAPYRPTWFSVFRLDINMSRHINPSPSTSVVVGILCLDRFALRAVDRCLGMGDMITELFPLTANTTSPFTFAVPKQQHPPHS</sequence>
<gene>
    <name evidence="1" type="ORF">CH063_04041</name>
</gene>
<dbReference type="Proteomes" id="UP000007174">
    <property type="component" value="Unassembled WGS sequence"/>
</dbReference>
<dbReference type="HOGENOM" id="CLU_1781868_0_0_1"/>
<name>H1W3N9_COLHI</name>
<dbReference type="EMBL" id="CACQ02009368">
    <property type="protein sequence ID" value="CCF47102.1"/>
    <property type="molecule type" value="Genomic_DNA"/>
</dbReference>